<keyword evidence="4 6" id="KW-0697">Rotamase</keyword>
<evidence type="ECO:0000256" key="1">
    <source>
        <dbReference type="ARBA" id="ARBA00000971"/>
    </source>
</evidence>
<keyword evidence="9" id="KW-1185">Reference proteome</keyword>
<proteinExistence type="predicted"/>
<gene>
    <name evidence="8" type="ORF">H1191_16115</name>
</gene>
<reference evidence="8 9" key="1">
    <citation type="submission" date="2020-07" db="EMBL/GenBank/DDBJ databases">
        <authorList>
            <person name="Feng H."/>
        </authorList>
    </citation>
    <scope>NUCLEOTIDE SEQUENCE [LARGE SCALE GENOMIC DNA]</scope>
    <source>
        <strain evidence="9">s-10</strain>
    </source>
</reference>
<evidence type="ECO:0000256" key="2">
    <source>
        <dbReference type="ARBA" id="ARBA00013194"/>
    </source>
</evidence>
<dbReference type="EC" id="5.2.1.8" evidence="2"/>
<dbReference type="InterPro" id="IPR046357">
    <property type="entry name" value="PPIase_dom_sf"/>
</dbReference>
<evidence type="ECO:0000259" key="7">
    <source>
        <dbReference type="PROSITE" id="PS50198"/>
    </source>
</evidence>
<dbReference type="Pfam" id="PF13616">
    <property type="entry name" value="Rotamase_3"/>
    <property type="match status" value="1"/>
</dbReference>
<keyword evidence="5 6" id="KW-0413">Isomerase</keyword>
<dbReference type="PANTHER" id="PTHR47245">
    <property type="entry name" value="PEPTIDYLPROLYL ISOMERASE"/>
    <property type="match status" value="1"/>
</dbReference>
<dbReference type="InterPro" id="IPR000297">
    <property type="entry name" value="PPIase_PpiC"/>
</dbReference>
<dbReference type="Proteomes" id="UP000535491">
    <property type="component" value="Unassembled WGS sequence"/>
</dbReference>
<organism evidence="8 9">
    <name type="scientific">Paenactinomyces guangxiensis</name>
    <dbReference type="NCBI Taxonomy" id="1490290"/>
    <lineage>
        <taxon>Bacteria</taxon>
        <taxon>Bacillati</taxon>
        <taxon>Bacillota</taxon>
        <taxon>Bacilli</taxon>
        <taxon>Bacillales</taxon>
        <taxon>Thermoactinomycetaceae</taxon>
        <taxon>Paenactinomyces</taxon>
    </lineage>
</organism>
<dbReference type="EMBL" id="JACEIQ010000019">
    <property type="protein sequence ID" value="MBA4495816.1"/>
    <property type="molecule type" value="Genomic_DNA"/>
</dbReference>
<dbReference type="Gene3D" id="3.10.50.40">
    <property type="match status" value="1"/>
</dbReference>
<keyword evidence="3" id="KW-0732">Signal</keyword>
<protein>
    <recommendedName>
        <fullName evidence="2">peptidylprolyl isomerase</fullName>
        <ecNumber evidence="2">5.2.1.8</ecNumber>
    </recommendedName>
</protein>
<feature type="domain" description="PpiC" evidence="7">
    <location>
        <begin position="118"/>
        <end position="226"/>
    </location>
</feature>
<evidence type="ECO:0000256" key="5">
    <source>
        <dbReference type="ARBA" id="ARBA00023235"/>
    </source>
</evidence>
<dbReference type="PANTHER" id="PTHR47245:SF1">
    <property type="entry name" value="FOLDASE PROTEIN PRSA"/>
    <property type="match status" value="1"/>
</dbReference>
<comment type="caution">
    <text evidence="8">The sequence shown here is derived from an EMBL/GenBank/DDBJ whole genome shotgun (WGS) entry which is preliminary data.</text>
</comment>
<dbReference type="SUPFAM" id="SSF54534">
    <property type="entry name" value="FKBP-like"/>
    <property type="match status" value="1"/>
</dbReference>
<comment type="catalytic activity">
    <reaction evidence="1">
        <text>[protein]-peptidylproline (omega=180) = [protein]-peptidylproline (omega=0)</text>
        <dbReference type="Rhea" id="RHEA:16237"/>
        <dbReference type="Rhea" id="RHEA-COMP:10747"/>
        <dbReference type="Rhea" id="RHEA-COMP:10748"/>
        <dbReference type="ChEBI" id="CHEBI:83833"/>
        <dbReference type="ChEBI" id="CHEBI:83834"/>
        <dbReference type="EC" id="5.2.1.8"/>
    </reaction>
</comment>
<evidence type="ECO:0000313" key="8">
    <source>
        <dbReference type="EMBL" id="MBA4495816.1"/>
    </source>
</evidence>
<dbReference type="InterPro" id="IPR050245">
    <property type="entry name" value="PrsA_foldase"/>
</dbReference>
<accession>A0A7W1WTI6</accession>
<evidence type="ECO:0000256" key="4">
    <source>
        <dbReference type="ARBA" id="ARBA00023110"/>
    </source>
</evidence>
<evidence type="ECO:0000256" key="3">
    <source>
        <dbReference type="ARBA" id="ARBA00022729"/>
    </source>
</evidence>
<sequence>MNIYSFLDPQFAMIVSDPSLKEKSNEMKTQLAQELAGQLYIADKLGGEEKYRKQADQTMVEIEKQLKAAPPADGGNPPKNLDEAIKGKGFTKDQLRNFFIRTSQLNSYFEQKLKDKQFDYVKVNHILVAVNEGEAQPGQPKRTDAEAKKRADEVKKKLETGGDFAKLAKEYSDDPGSKDKGGLIEGSLEEGFFVPQFTNAAKTLPLGKISDPVKTDYGYHVMKVIERKKQAIDKAPEDVKQELKNRRSTEIFEQLVKNELQFKSFLPAPKPEKK</sequence>
<evidence type="ECO:0000256" key="6">
    <source>
        <dbReference type="PROSITE-ProRule" id="PRU00278"/>
    </source>
</evidence>
<dbReference type="AlphaFoldDB" id="A0A7W1WTI6"/>
<dbReference type="GO" id="GO:0003755">
    <property type="term" value="F:peptidyl-prolyl cis-trans isomerase activity"/>
    <property type="evidence" value="ECO:0007669"/>
    <property type="project" value="UniProtKB-KW"/>
</dbReference>
<evidence type="ECO:0000313" key="9">
    <source>
        <dbReference type="Proteomes" id="UP000535491"/>
    </source>
</evidence>
<name>A0A7W1WTI6_9BACL</name>
<dbReference type="PROSITE" id="PS50198">
    <property type="entry name" value="PPIC_PPIASE_2"/>
    <property type="match status" value="1"/>
</dbReference>